<keyword evidence="2" id="KW-1185">Reference proteome</keyword>
<protein>
    <submittedName>
        <fullName evidence="1">Uncharacterized protein</fullName>
    </submittedName>
</protein>
<name>A0ACB9EW07_9ASTR</name>
<reference evidence="1 2" key="2">
    <citation type="journal article" date="2022" name="Mol. Ecol. Resour.">
        <title>The genomes of chicory, endive, great burdock and yacon provide insights into Asteraceae paleo-polyploidization history and plant inulin production.</title>
        <authorList>
            <person name="Fan W."/>
            <person name="Wang S."/>
            <person name="Wang H."/>
            <person name="Wang A."/>
            <person name="Jiang F."/>
            <person name="Liu H."/>
            <person name="Zhao H."/>
            <person name="Xu D."/>
            <person name="Zhang Y."/>
        </authorList>
    </citation>
    <scope>NUCLEOTIDE SEQUENCE [LARGE SCALE GENOMIC DNA]</scope>
    <source>
        <strain evidence="2">cv. Yunnan</strain>
        <tissue evidence="1">Leaves</tissue>
    </source>
</reference>
<gene>
    <name evidence="1" type="ORF">L1987_53256</name>
</gene>
<proteinExistence type="predicted"/>
<comment type="caution">
    <text evidence="1">The sequence shown here is derived from an EMBL/GenBank/DDBJ whole genome shotgun (WGS) entry which is preliminary data.</text>
</comment>
<reference evidence="2" key="1">
    <citation type="journal article" date="2022" name="Mol. Ecol. Resour.">
        <title>The genomes of chicory, endive, great burdock and yacon provide insights into Asteraceae palaeo-polyploidization history and plant inulin production.</title>
        <authorList>
            <person name="Fan W."/>
            <person name="Wang S."/>
            <person name="Wang H."/>
            <person name="Wang A."/>
            <person name="Jiang F."/>
            <person name="Liu H."/>
            <person name="Zhao H."/>
            <person name="Xu D."/>
            <person name="Zhang Y."/>
        </authorList>
    </citation>
    <scope>NUCLEOTIDE SEQUENCE [LARGE SCALE GENOMIC DNA]</scope>
    <source>
        <strain evidence="2">cv. Yunnan</strain>
    </source>
</reference>
<evidence type="ECO:0000313" key="1">
    <source>
        <dbReference type="EMBL" id="KAI3762815.1"/>
    </source>
</evidence>
<dbReference type="EMBL" id="CM042034">
    <property type="protein sequence ID" value="KAI3762815.1"/>
    <property type="molecule type" value="Genomic_DNA"/>
</dbReference>
<accession>A0ACB9EW07</accession>
<organism evidence="1 2">
    <name type="scientific">Smallanthus sonchifolius</name>
    <dbReference type="NCBI Taxonomy" id="185202"/>
    <lineage>
        <taxon>Eukaryota</taxon>
        <taxon>Viridiplantae</taxon>
        <taxon>Streptophyta</taxon>
        <taxon>Embryophyta</taxon>
        <taxon>Tracheophyta</taxon>
        <taxon>Spermatophyta</taxon>
        <taxon>Magnoliopsida</taxon>
        <taxon>eudicotyledons</taxon>
        <taxon>Gunneridae</taxon>
        <taxon>Pentapetalae</taxon>
        <taxon>asterids</taxon>
        <taxon>campanulids</taxon>
        <taxon>Asterales</taxon>
        <taxon>Asteraceae</taxon>
        <taxon>Asteroideae</taxon>
        <taxon>Heliantheae alliance</taxon>
        <taxon>Millerieae</taxon>
        <taxon>Smallanthus</taxon>
    </lineage>
</organism>
<sequence>MPNSLSANSGFAKIQLLGYLVNEKGIHVDPSKVETIKNRTAPLTPTEVRQFMGLADCYRQFIEGISKDCSTSHYSNSKRKLCSALIISLPEGTDDFVLYCDASIQGLVFALKIWRHYLDGTKCTIYTYHKSLQHIFEQKELNIRHRRWIELLNDYDCAIKYHSGKANILADALSQKETRPRRVRAHQLTIHLRLPDHIRSTQLQSLKEENLPLESKRSMEEQLEVKTDDIRYCAERMWVPKHGNLKELVMDESLKSRYSIHPGSSKMYHDLKVLYCTRLDMSTTYHPQTDGQTERTIQTLEDMLRACVIDFGNSWETHLPLVEFSYNNSYHTGIKTAPFEALYERKCRSPICWAEVGDSQLTGPELVFET</sequence>
<evidence type="ECO:0000313" key="2">
    <source>
        <dbReference type="Proteomes" id="UP001056120"/>
    </source>
</evidence>
<dbReference type="Proteomes" id="UP001056120">
    <property type="component" value="Linkage Group LG17"/>
</dbReference>